<comment type="caution">
    <text evidence="5">The sequence shown here is derived from an EMBL/GenBank/DDBJ whole genome shotgun (WGS) entry which is preliminary data.</text>
</comment>
<dbReference type="FunFam" id="3.30.430.20:FF:000003">
    <property type="entry name" value="Cysteine-rich RLK (RECEPTOR-like protein kinase) 10"/>
    <property type="match status" value="1"/>
</dbReference>
<evidence type="ECO:0000313" key="6">
    <source>
        <dbReference type="Proteomes" id="UP000436088"/>
    </source>
</evidence>
<keyword evidence="6" id="KW-1185">Reference proteome</keyword>
<dbReference type="Proteomes" id="UP000436088">
    <property type="component" value="Unassembled WGS sequence"/>
</dbReference>
<accession>A0A6A2ZCK0</accession>
<feature type="signal peptide" evidence="3">
    <location>
        <begin position="1"/>
        <end position="23"/>
    </location>
</feature>
<evidence type="ECO:0000256" key="3">
    <source>
        <dbReference type="SAM" id="SignalP"/>
    </source>
</evidence>
<dbReference type="Pfam" id="PF01657">
    <property type="entry name" value="Stress-antifung"/>
    <property type="match status" value="1"/>
</dbReference>
<dbReference type="InterPro" id="IPR002902">
    <property type="entry name" value="GNK2"/>
</dbReference>
<organism evidence="5 6">
    <name type="scientific">Hibiscus syriacus</name>
    <name type="common">Rose of Sharon</name>
    <dbReference type="NCBI Taxonomy" id="106335"/>
    <lineage>
        <taxon>Eukaryota</taxon>
        <taxon>Viridiplantae</taxon>
        <taxon>Streptophyta</taxon>
        <taxon>Embryophyta</taxon>
        <taxon>Tracheophyta</taxon>
        <taxon>Spermatophyta</taxon>
        <taxon>Magnoliopsida</taxon>
        <taxon>eudicotyledons</taxon>
        <taxon>Gunneridae</taxon>
        <taxon>Pentapetalae</taxon>
        <taxon>rosids</taxon>
        <taxon>malvids</taxon>
        <taxon>Malvales</taxon>
        <taxon>Malvaceae</taxon>
        <taxon>Malvoideae</taxon>
        <taxon>Hibiscus</taxon>
    </lineage>
</organism>
<evidence type="ECO:0000259" key="4">
    <source>
        <dbReference type="PROSITE" id="PS51473"/>
    </source>
</evidence>
<evidence type="ECO:0000256" key="2">
    <source>
        <dbReference type="ARBA" id="ARBA00022737"/>
    </source>
</evidence>
<sequence>MDSSLKFLFISFTVTFLLTLNFAQEEFLDYSCMETGGNFTRNSTYETNIDRLRLSFSSNTADDYGFYNISSGVGSERVNSVALCRGDVGSADCLGCINNAMAELRSLCPNQREAIIWYDNCMFRYTNRSIFGVVEDDPLVYMWNENNVTDVDAFNRSLSALLDSLRNSASLGLPVVECNSCLSAAIEFIPECCDRKQGGRVLEPSCNFRFEIERFYNLTMADTPLPSAPPRHLRPRTTPRIQQEKGTIRLGLLPLQRFRLLLLRHSLFPVASYSF</sequence>
<dbReference type="AlphaFoldDB" id="A0A6A2ZCK0"/>
<keyword evidence="1 3" id="KW-0732">Signal</keyword>
<dbReference type="InterPro" id="IPR038408">
    <property type="entry name" value="GNK2_sf"/>
</dbReference>
<dbReference type="PROSITE" id="PS51473">
    <property type="entry name" value="GNK2"/>
    <property type="match status" value="1"/>
</dbReference>
<feature type="domain" description="Gnk2-homologous" evidence="4">
    <location>
        <begin position="27"/>
        <end position="130"/>
    </location>
</feature>
<proteinExistence type="predicted"/>
<dbReference type="EMBL" id="VEPZ02001168">
    <property type="protein sequence ID" value="KAE8689714.1"/>
    <property type="molecule type" value="Genomic_DNA"/>
</dbReference>
<evidence type="ECO:0000256" key="1">
    <source>
        <dbReference type="ARBA" id="ARBA00022729"/>
    </source>
</evidence>
<dbReference type="PANTHER" id="PTHR32099">
    <property type="entry name" value="CYSTEINE-RICH REPEAT SECRETORY PROTEIN"/>
    <property type="match status" value="1"/>
</dbReference>
<dbReference type="PANTHER" id="PTHR32099:SF51">
    <property type="entry name" value="CYSTEINE-RICH RECEPTOR-LIKE PROTEIN KINASE 25 ISOFORM X1"/>
    <property type="match status" value="1"/>
</dbReference>
<keyword evidence="2" id="KW-0677">Repeat</keyword>
<feature type="chain" id="PRO_5025426582" evidence="3">
    <location>
        <begin position="24"/>
        <end position="275"/>
    </location>
</feature>
<protein>
    <submittedName>
        <fullName evidence="5">Cysteine-rich RLK 10</fullName>
    </submittedName>
</protein>
<name>A0A6A2ZCK0_HIBSY</name>
<dbReference type="CDD" id="cd23509">
    <property type="entry name" value="Gnk2-like"/>
    <property type="match status" value="1"/>
</dbReference>
<dbReference type="Gene3D" id="3.30.430.20">
    <property type="entry name" value="Gnk2 domain, C-X8-C-X2-C motif"/>
    <property type="match status" value="2"/>
</dbReference>
<reference evidence="5" key="1">
    <citation type="submission" date="2019-09" db="EMBL/GenBank/DDBJ databases">
        <title>Draft genome information of white flower Hibiscus syriacus.</title>
        <authorList>
            <person name="Kim Y.-M."/>
        </authorList>
    </citation>
    <scope>NUCLEOTIDE SEQUENCE [LARGE SCALE GENOMIC DNA]</scope>
    <source>
        <strain evidence="5">YM2019G1</strain>
    </source>
</reference>
<gene>
    <name evidence="5" type="ORF">F3Y22_tig00110933pilonHSYRG00337</name>
</gene>
<evidence type="ECO:0000313" key="5">
    <source>
        <dbReference type="EMBL" id="KAE8689714.1"/>
    </source>
</evidence>